<comment type="caution">
    <text evidence="3">The sequence shown here is derived from an EMBL/GenBank/DDBJ whole genome shotgun (WGS) entry which is preliminary data.</text>
</comment>
<feature type="region of interest" description="Disordered" evidence="1">
    <location>
        <begin position="58"/>
        <end position="82"/>
    </location>
</feature>
<feature type="chain" id="PRO_5023865881" description="Secreted protein" evidence="2">
    <location>
        <begin position="24"/>
        <end position="109"/>
    </location>
</feature>
<reference evidence="3 4" key="1">
    <citation type="submission" date="2019-09" db="EMBL/GenBank/DDBJ databases">
        <title>Draft genome of the ectomycorrhizal ascomycete Sphaerosporella brunnea.</title>
        <authorList>
            <consortium name="DOE Joint Genome Institute"/>
            <person name="Benucci G.M."/>
            <person name="Marozzi G."/>
            <person name="Antonielli L."/>
            <person name="Sanchez S."/>
            <person name="Marco P."/>
            <person name="Wang X."/>
            <person name="Falini L.B."/>
            <person name="Barry K."/>
            <person name="Haridas S."/>
            <person name="Lipzen A."/>
            <person name="Labutti K."/>
            <person name="Grigoriev I.V."/>
            <person name="Murat C."/>
            <person name="Martin F."/>
            <person name="Albertini E."/>
            <person name="Donnini D."/>
            <person name="Bonito G."/>
        </authorList>
    </citation>
    <scope>NUCLEOTIDE SEQUENCE [LARGE SCALE GENOMIC DNA]</scope>
    <source>
        <strain evidence="3 4">Sb_GMNB300</strain>
    </source>
</reference>
<proteinExistence type="predicted"/>
<evidence type="ECO:0008006" key="5">
    <source>
        <dbReference type="Google" id="ProtNLM"/>
    </source>
</evidence>
<protein>
    <recommendedName>
        <fullName evidence="5">Secreted protein</fullName>
    </recommendedName>
</protein>
<name>A0A5J5F845_9PEZI</name>
<evidence type="ECO:0000256" key="1">
    <source>
        <dbReference type="SAM" id="MobiDB-lite"/>
    </source>
</evidence>
<accession>A0A5J5F845</accession>
<sequence length="109" mass="12021">MGLPLTVCLHQLLFPSLPLHGNATQTARRPPRHRSPATPLGTPNWDVEAVLSIDHQRYQTGRRPAARQNVSRSGNHPALHISGTSNPGVWGIGIHRWGYGMYGYGVREP</sequence>
<dbReference type="Proteomes" id="UP000326924">
    <property type="component" value="Unassembled WGS sequence"/>
</dbReference>
<dbReference type="AlphaFoldDB" id="A0A5J5F845"/>
<keyword evidence="2" id="KW-0732">Signal</keyword>
<feature type="signal peptide" evidence="2">
    <location>
        <begin position="1"/>
        <end position="23"/>
    </location>
</feature>
<organism evidence="3 4">
    <name type="scientific">Sphaerosporella brunnea</name>
    <dbReference type="NCBI Taxonomy" id="1250544"/>
    <lineage>
        <taxon>Eukaryota</taxon>
        <taxon>Fungi</taxon>
        <taxon>Dikarya</taxon>
        <taxon>Ascomycota</taxon>
        <taxon>Pezizomycotina</taxon>
        <taxon>Pezizomycetes</taxon>
        <taxon>Pezizales</taxon>
        <taxon>Pyronemataceae</taxon>
        <taxon>Sphaerosporella</taxon>
    </lineage>
</organism>
<evidence type="ECO:0000313" key="3">
    <source>
        <dbReference type="EMBL" id="KAA8913266.1"/>
    </source>
</evidence>
<keyword evidence="4" id="KW-1185">Reference proteome</keyword>
<dbReference type="EMBL" id="VXIS01000016">
    <property type="protein sequence ID" value="KAA8913266.1"/>
    <property type="molecule type" value="Genomic_DNA"/>
</dbReference>
<dbReference type="InParanoid" id="A0A5J5F845"/>
<gene>
    <name evidence="3" type="ORF">FN846DRAFT_886714</name>
</gene>
<evidence type="ECO:0000313" key="4">
    <source>
        <dbReference type="Proteomes" id="UP000326924"/>
    </source>
</evidence>
<feature type="region of interest" description="Disordered" evidence="1">
    <location>
        <begin position="20"/>
        <end position="44"/>
    </location>
</feature>
<evidence type="ECO:0000256" key="2">
    <source>
        <dbReference type="SAM" id="SignalP"/>
    </source>
</evidence>